<evidence type="ECO:0000256" key="3">
    <source>
        <dbReference type="ARBA" id="ARBA00005795"/>
    </source>
</evidence>
<keyword evidence="4" id="KW-0158">Chromosome</keyword>
<dbReference type="GO" id="GO:0000775">
    <property type="term" value="C:chromosome, centromeric region"/>
    <property type="evidence" value="ECO:0007669"/>
    <property type="project" value="UniProtKB-SubCell"/>
</dbReference>
<keyword evidence="11" id="KW-1185">Reference proteome</keyword>
<dbReference type="Pfam" id="PF11802">
    <property type="entry name" value="CENP-K"/>
    <property type="match status" value="1"/>
</dbReference>
<feature type="compositionally biased region" description="Basic and acidic residues" evidence="9">
    <location>
        <begin position="14"/>
        <end position="24"/>
    </location>
</feature>
<feature type="coiled-coil region" evidence="8">
    <location>
        <begin position="75"/>
        <end position="102"/>
    </location>
</feature>
<comment type="subcellular location">
    <subcellularLocation>
        <location evidence="2">Chromosome</location>
        <location evidence="2">Centromere</location>
    </subcellularLocation>
    <subcellularLocation>
        <location evidence="1">Nucleus</location>
    </subcellularLocation>
</comment>
<evidence type="ECO:0000256" key="4">
    <source>
        <dbReference type="ARBA" id="ARBA00022454"/>
    </source>
</evidence>
<keyword evidence="6" id="KW-0539">Nucleus</keyword>
<feature type="compositionally biased region" description="Polar residues" evidence="9">
    <location>
        <begin position="1"/>
        <end position="10"/>
    </location>
</feature>
<dbReference type="InterPro" id="IPR020993">
    <property type="entry name" value="Centromere_CenpK"/>
</dbReference>
<dbReference type="GO" id="GO:0000070">
    <property type="term" value="P:mitotic sister chromatid segregation"/>
    <property type="evidence" value="ECO:0007669"/>
    <property type="project" value="TreeGrafter"/>
</dbReference>
<reference evidence="10" key="1">
    <citation type="journal article" date="2020" name="Fungal Divers.">
        <title>Resolving the Mortierellaceae phylogeny through synthesis of multi-gene phylogenetics and phylogenomics.</title>
        <authorList>
            <person name="Vandepol N."/>
            <person name="Liber J."/>
            <person name="Desiro A."/>
            <person name="Na H."/>
            <person name="Kennedy M."/>
            <person name="Barry K."/>
            <person name="Grigoriev I.V."/>
            <person name="Miller A.N."/>
            <person name="O'Donnell K."/>
            <person name="Stajich J.E."/>
            <person name="Bonito G."/>
        </authorList>
    </citation>
    <scope>NUCLEOTIDE SEQUENCE</scope>
    <source>
        <strain evidence="10">CK1249</strain>
    </source>
</reference>
<evidence type="ECO:0000256" key="2">
    <source>
        <dbReference type="ARBA" id="ARBA00004584"/>
    </source>
</evidence>
<dbReference type="OrthoDB" id="9445768at2759"/>
<comment type="caution">
    <text evidence="10">The sequence shown here is derived from an EMBL/GenBank/DDBJ whole genome shotgun (WGS) entry which is preliminary data.</text>
</comment>
<keyword evidence="7" id="KW-0137">Centromere</keyword>
<protein>
    <submittedName>
        <fullName evidence="10">Uncharacterized protein</fullName>
    </submittedName>
</protein>
<dbReference type="AlphaFoldDB" id="A0A9P6LVI6"/>
<dbReference type="PANTHER" id="PTHR14401">
    <property type="entry name" value="CENTROMERE PROTEIN K"/>
    <property type="match status" value="1"/>
</dbReference>
<evidence type="ECO:0000313" key="10">
    <source>
        <dbReference type="EMBL" id="KAF9945402.1"/>
    </source>
</evidence>
<evidence type="ECO:0000313" key="11">
    <source>
        <dbReference type="Proteomes" id="UP000738359"/>
    </source>
</evidence>
<feature type="compositionally biased region" description="Polar residues" evidence="9">
    <location>
        <begin position="42"/>
        <end position="52"/>
    </location>
</feature>
<dbReference type="PANTHER" id="PTHR14401:SF6">
    <property type="entry name" value="CENTROMERE PROTEIN K"/>
    <property type="match status" value="1"/>
</dbReference>
<gene>
    <name evidence="10" type="ORF">BGZ70_003823</name>
</gene>
<feature type="compositionally biased region" description="Polar residues" evidence="9">
    <location>
        <begin position="25"/>
        <end position="35"/>
    </location>
</feature>
<evidence type="ECO:0000256" key="5">
    <source>
        <dbReference type="ARBA" id="ARBA00023054"/>
    </source>
</evidence>
<dbReference type="GO" id="GO:0051382">
    <property type="term" value="P:kinetochore assembly"/>
    <property type="evidence" value="ECO:0007669"/>
    <property type="project" value="InterPro"/>
</dbReference>
<dbReference type="EMBL" id="JAAAHY010002092">
    <property type="protein sequence ID" value="KAF9945402.1"/>
    <property type="molecule type" value="Genomic_DNA"/>
</dbReference>
<keyword evidence="5 8" id="KW-0175">Coiled coil</keyword>
<evidence type="ECO:0000256" key="7">
    <source>
        <dbReference type="ARBA" id="ARBA00023328"/>
    </source>
</evidence>
<evidence type="ECO:0000256" key="8">
    <source>
        <dbReference type="SAM" id="Coils"/>
    </source>
</evidence>
<evidence type="ECO:0000256" key="1">
    <source>
        <dbReference type="ARBA" id="ARBA00004123"/>
    </source>
</evidence>
<sequence>MSQPDLSKGQQLEEMLHKASEQDSRLTSLNGSTQDAAKPDATSVTAIPNPSRVQRDPAYARQREEALRATGEILHQRCISKLERLEKQLDILRLEEARLQSDYQKIQSSRDVYPEALPEVTKLKVRQMVQDSIRDYGIVIPRLQQELHDTQAELASEKKLLSELNEIKRALQARREGLALSIESSSSQESSQGRQKMLEARLQVQELMRELTGFLSRHYPAIQPDDDNPATFELKHVLEDIMNLSVSRPSDPYVVLVPGEYYPPHIEQLINAGIAVRHPRDAQRLRLVDFYS</sequence>
<name>A0A9P6LVI6_MORAP</name>
<organism evidence="10 11">
    <name type="scientific">Mortierella alpina</name>
    <name type="common">Oleaginous fungus</name>
    <name type="synonym">Mortierella renispora</name>
    <dbReference type="NCBI Taxonomy" id="64518"/>
    <lineage>
        <taxon>Eukaryota</taxon>
        <taxon>Fungi</taxon>
        <taxon>Fungi incertae sedis</taxon>
        <taxon>Mucoromycota</taxon>
        <taxon>Mortierellomycotina</taxon>
        <taxon>Mortierellomycetes</taxon>
        <taxon>Mortierellales</taxon>
        <taxon>Mortierellaceae</taxon>
        <taxon>Mortierella</taxon>
    </lineage>
</organism>
<evidence type="ECO:0000256" key="9">
    <source>
        <dbReference type="SAM" id="MobiDB-lite"/>
    </source>
</evidence>
<comment type="similarity">
    <text evidence="3">Belongs to the CENP-K/MCM22 family.</text>
</comment>
<dbReference type="Proteomes" id="UP000738359">
    <property type="component" value="Unassembled WGS sequence"/>
</dbReference>
<proteinExistence type="inferred from homology"/>
<feature type="coiled-coil region" evidence="8">
    <location>
        <begin position="140"/>
        <end position="174"/>
    </location>
</feature>
<dbReference type="GO" id="GO:0005634">
    <property type="term" value="C:nucleus"/>
    <property type="evidence" value="ECO:0007669"/>
    <property type="project" value="UniProtKB-SubCell"/>
</dbReference>
<accession>A0A9P6LVI6</accession>
<feature type="region of interest" description="Disordered" evidence="9">
    <location>
        <begin position="1"/>
        <end position="58"/>
    </location>
</feature>
<evidence type="ECO:0000256" key="6">
    <source>
        <dbReference type="ARBA" id="ARBA00023242"/>
    </source>
</evidence>